<evidence type="ECO:0000259" key="3">
    <source>
        <dbReference type="PROSITE" id="PS51320"/>
    </source>
</evidence>
<dbReference type="GO" id="GO:2000022">
    <property type="term" value="P:regulation of jasmonic acid mediated signaling pathway"/>
    <property type="evidence" value="ECO:0007669"/>
    <property type="project" value="UniProtKB-UniRule"/>
</dbReference>
<dbReference type="PROSITE" id="PS51320">
    <property type="entry name" value="TIFY"/>
    <property type="match status" value="1"/>
</dbReference>
<dbReference type="PANTHER" id="PTHR33077">
    <property type="entry name" value="PROTEIN TIFY 4A-RELATED-RELATED"/>
    <property type="match status" value="1"/>
</dbReference>
<evidence type="ECO:0000313" key="4">
    <source>
        <dbReference type="EMBL" id="GFY88092.1"/>
    </source>
</evidence>
<comment type="similarity">
    <text evidence="1 2">Belongs to the TIFY/JAZ family.</text>
</comment>
<dbReference type="AlphaFoldDB" id="A0A7J0EP43"/>
<comment type="domain">
    <text evidence="2">The jas domain is required for interaction with COI1.</text>
</comment>
<dbReference type="PANTHER" id="PTHR33077:SF5">
    <property type="entry name" value="PROTEIN TIFY 9"/>
    <property type="match status" value="1"/>
</dbReference>
<accession>A0A7J0EP43</accession>
<keyword evidence="2" id="KW-1184">Jasmonic acid signaling pathway</keyword>
<name>A0A7J0EP43_9ERIC</name>
<dbReference type="Pfam" id="PF06200">
    <property type="entry name" value="tify"/>
    <property type="match status" value="1"/>
</dbReference>
<evidence type="ECO:0000256" key="1">
    <source>
        <dbReference type="ARBA" id="ARBA00008614"/>
    </source>
</evidence>
<dbReference type="SMART" id="SM00979">
    <property type="entry name" value="TIFY"/>
    <property type="match status" value="1"/>
</dbReference>
<comment type="subcellular location">
    <subcellularLocation>
        <location evidence="2">Nucleus</location>
    </subcellularLocation>
</comment>
<comment type="function">
    <text evidence="2">Repressor of jasmonate responses.</text>
</comment>
<evidence type="ECO:0000313" key="5">
    <source>
        <dbReference type="Proteomes" id="UP000585474"/>
    </source>
</evidence>
<dbReference type="GO" id="GO:0031347">
    <property type="term" value="P:regulation of defense response"/>
    <property type="evidence" value="ECO:0007669"/>
    <property type="project" value="UniProtKB-UniRule"/>
</dbReference>
<dbReference type="EMBL" id="BJWL01000006">
    <property type="protein sequence ID" value="GFY88092.1"/>
    <property type="molecule type" value="Genomic_DNA"/>
</dbReference>
<dbReference type="OrthoDB" id="1914366at2759"/>
<evidence type="ECO:0000256" key="2">
    <source>
        <dbReference type="RuleBase" id="RU369065"/>
    </source>
</evidence>
<proteinExistence type="inferred from homology"/>
<dbReference type="InterPro" id="IPR018467">
    <property type="entry name" value="CCT_CS"/>
</dbReference>
<keyword evidence="5" id="KW-1185">Reference proteome</keyword>
<feature type="domain" description="Tify" evidence="3">
    <location>
        <begin position="111"/>
        <end position="145"/>
    </location>
</feature>
<dbReference type="GO" id="GO:0005634">
    <property type="term" value="C:nucleus"/>
    <property type="evidence" value="ECO:0007669"/>
    <property type="project" value="UniProtKB-SubCell"/>
</dbReference>
<dbReference type="Pfam" id="PF09425">
    <property type="entry name" value="Jas_motif"/>
    <property type="match status" value="1"/>
</dbReference>
<comment type="caution">
    <text evidence="4">The sequence shown here is derived from an EMBL/GenBank/DDBJ whole genome shotgun (WGS) entry which is preliminary data.</text>
</comment>
<keyword evidence="2" id="KW-0539">Nucleus</keyword>
<organism evidence="4 5">
    <name type="scientific">Actinidia rufa</name>
    <dbReference type="NCBI Taxonomy" id="165716"/>
    <lineage>
        <taxon>Eukaryota</taxon>
        <taxon>Viridiplantae</taxon>
        <taxon>Streptophyta</taxon>
        <taxon>Embryophyta</taxon>
        <taxon>Tracheophyta</taxon>
        <taxon>Spermatophyta</taxon>
        <taxon>Magnoliopsida</taxon>
        <taxon>eudicotyledons</taxon>
        <taxon>Gunneridae</taxon>
        <taxon>Pentapetalae</taxon>
        <taxon>asterids</taxon>
        <taxon>Ericales</taxon>
        <taxon>Actinidiaceae</taxon>
        <taxon>Actinidia</taxon>
    </lineage>
</organism>
<dbReference type="GO" id="GO:0009611">
    <property type="term" value="P:response to wounding"/>
    <property type="evidence" value="ECO:0007669"/>
    <property type="project" value="UniProtKB-UniRule"/>
</dbReference>
<protein>
    <recommendedName>
        <fullName evidence="2">Protein TIFY</fullName>
    </recommendedName>
    <alternativeName>
        <fullName evidence="2">Jasmonate ZIM domain-containing protein</fullName>
    </alternativeName>
</protein>
<dbReference type="InterPro" id="IPR040390">
    <property type="entry name" value="TIFY/JAZ"/>
</dbReference>
<gene>
    <name evidence="4" type="ORF">Acr_06g0000320</name>
</gene>
<dbReference type="InterPro" id="IPR010399">
    <property type="entry name" value="Tify_dom"/>
</dbReference>
<dbReference type="Proteomes" id="UP000585474">
    <property type="component" value="Unassembled WGS sequence"/>
</dbReference>
<sequence length="253" mass="28284">MARSAVQLDFFRMEAETSAKPLPNKHFDRRRSFRDIQSVISKLNPELLKTVIASGSVDHSPNISKSSENGNVLAYKSSFSVPSTPKHDENLFPALPVYTPAFWNNPCGSESTAETAPLTIFFNGTVSVFNVPQHKAEHLLKMAEGGVFKTVESADPKIPVPSTDPRQLLETVDGDLPIARKKSLQRFMEKRKERSSPTVNDTTYSSYLGWILANHDPSLIPKSTRSILASLIHQRTWISSTQIHEHNPCFRDP</sequence>
<reference evidence="4 5" key="1">
    <citation type="submission" date="2019-07" db="EMBL/GenBank/DDBJ databases">
        <title>De Novo Assembly of kiwifruit Actinidia rufa.</title>
        <authorList>
            <person name="Sugita-Konishi S."/>
            <person name="Sato K."/>
            <person name="Mori E."/>
            <person name="Abe Y."/>
            <person name="Kisaki G."/>
            <person name="Hamano K."/>
            <person name="Suezawa K."/>
            <person name="Otani M."/>
            <person name="Fukuda T."/>
            <person name="Manabe T."/>
            <person name="Gomi K."/>
            <person name="Tabuchi M."/>
            <person name="Akimitsu K."/>
            <person name="Kataoka I."/>
        </authorList>
    </citation>
    <scope>NUCLEOTIDE SEQUENCE [LARGE SCALE GENOMIC DNA]</scope>
    <source>
        <strain evidence="5">cv. Fuchu</strain>
    </source>
</reference>